<proteinExistence type="predicted"/>
<feature type="chain" id="PRO_5038394380" description="LRRNT domain-containing protein" evidence="5">
    <location>
        <begin position="34"/>
        <end position="386"/>
    </location>
</feature>
<dbReference type="InterPro" id="IPR000372">
    <property type="entry name" value="LRRNT"/>
</dbReference>
<gene>
    <name evidence="7" type="ORF">MATL_G00115020</name>
</gene>
<dbReference type="GO" id="GO:0031102">
    <property type="term" value="P:neuron projection regeneration"/>
    <property type="evidence" value="ECO:0007669"/>
    <property type="project" value="TreeGrafter"/>
</dbReference>
<dbReference type="PROSITE" id="PS51450">
    <property type="entry name" value="LRR"/>
    <property type="match status" value="2"/>
</dbReference>
<keyword evidence="8" id="KW-1185">Reference proteome</keyword>
<comment type="caution">
    <text evidence="7">The sequence shown here is derived from an EMBL/GenBank/DDBJ whole genome shotgun (WGS) entry which is preliminary data.</text>
</comment>
<dbReference type="EMBL" id="JAFDVH010000009">
    <property type="protein sequence ID" value="KAG7470546.1"/>
    <property type="molecule type" value="Genomic_DNA"/>
</dbReference>
<feature type="domain" description="LRRNT" evidence="6">
    <location>
        <begin position="34"/>
        <end position="68"/>
    </location>
</feature>
<organism evidence="7 8">
    <name type="scientific">Megalops atlanticus</name>
    <name type="common">Tarpon</name>
    <name type="synonym">Clupea gigantea</name>
    <dbReference type="NCBI Taxonomy" id="7932"/>
    <lineage>
        <taxon>Eukaryota</taxon>
        <taxon>Metazoa</taxon>
        <taxon>Chordata</taxon>
        <taxon>Craniata</taxon>
        <taxon>Vertebrata</taxon>
        <taxon>Euteleostomi</taxon>
        <taxon>Actinopterygii</taxon>
        <taxon>Neopterygii</taxon>
        <taxon>Teleostei</taxon>
        <taxon>Elopiformes</taxon>
        <taxon>Megalopidae</taxon>
        <taxon>Megalops</taxon>
    </lineage>
</organism>
<reference evidence="7" key="1">
    <citation type="submission" date="2021-01" db="EMBL/GenBank/DDBJ databases">
        <authorList>
            <person name="Zahm M."/>
            <person name="Roques C."/>
            <person name="Cabau C."/>
            <person name="Klopp C."/>
            <person name="Donnadieu C."/>
            <person name="Jouanno E."/>
            <person name="Lampietro C."/>
            <person name="Louis A."/>
            <person name="Herpin A."/>
            <person name="Echchiki A."/>
            <person name="Berthelot C."/>
            <person name="Parey E."/>
            <person name="Roest-Crollius H."/>
            <person name="Braasch I."/>
            <person name="Postlethwait J."/>
            <person name="Bobe J."/>
            <person name="Montfort J."/>
            <person name="Bouchez O."/>
            <person name="Begum T."/>
            <person name="Mejri S."/>
            <person name="Adams A."/>
            <person name="Chen W.-J."/>
            <person name="Guiguen Y."/>
        </authorList>
    </citation>
    <scope>NUCLEOTIDE SEQUENCE</scope>
    <source>
        <strain evidence="7">YG-15Mar2019-1</strain>
        <tissue evidence="7">Brain</tissue>
    </source>
</reference>
<name>A0A9D3TCG4_MEGAT</name>
<dbReference type="PANTHER" id="PTHR47114">
    <property type="match status" value="1"/>
</dbReference>
<dbReference type="Pfam" id="PF01462">
    <property type="entry name" value="LRRNT"/>
    <property type="match status" value="1"/>
</dbReference>
<feature type="signal peptide" evidence="5">
    <location>
        <begin position="1"/>
        <end position="33"/>
    </location>
</feature>
<dbReference type="Proteomes" id="UP001046870">
    <property type="component" value="Chromosome 9"/>
</dbReference>
<feature type="compositionally biased region" description="Gly residues" evidence="4">
    <location>
        <begin position="342"/>
        <end position="352"/>
    </location>
</feature>
<dbReference type="AlphaFoldDB" id="A0A9D3TCG4"/>
<dbReference type="SUPFAM" id="SSF52058">
    <property type="entry name" value="L domain-like"/>
    <property type="match status" value="1"/>
</dbReference>
<evidence type="ECO:0000256" key="4">
    <source>
        <dbReference type="SAM" id="MobiDB-lite"/>
    </source>
</evidence>
<dbReference type="SMART" id="SM00013">
    <property type="entry name" value="LRRNT"/>
    <property type="match status" value="1"/>
</dbReference>
<keyword evidence="2 5" id="KW-0732">Signal</keyword>
<dbReference type="InterPro" id="IPR001611">
    <property type="entry name" value="Leu-rich_rpt"/>
</dbReference>
<dbReference type="SMART" id="SM00369">
    <property type="entry name" value="LRR_TYP"/>
    <property type="match status" value="3"/>
</dbReference>
<evidence type="ECO:0000256" key="5">
    <source>
        <dbReference type="SAM" id="SignalP"/>
    </source>
</evidence>
<evidence type="ECO:0000313" key="8">
    <source>
        <dbReference type="Proteomes" id="UP001046870"/>
    </source>
</evidence>
<dbReference type="InterPro" id="IPR003591">
    <property type="entry name" value="Leu-rich_rpt_typical-subtyp"/>
</dbReference>
<evidence type="ECO:0000256" key="3">
    <source>
        <dbReference type="ARBA" id="ARBA00022737"/>
    </source>
</evidence>
<accession>A0A9D3TCG4</accession>
<dbReference type="Pfam" id="PF13855">
    <property type="entry name" value="LRR_8"/>
    <property type="match status" value="1"/>
</dbReference>
<dbReference type="PANTHER" id="PTHR47114:SF4">
    <property type="entry name" value="OLIGODENDROCYTE MYELIN GLYCOPROTEIN B"/>
    <property type="match status" value="1"/>
</dbReference>
<dbReference type="InterPro" id="IPR051071">
    <property type="entry name" value="LRR-bact_E3_ubiq_ligases"/>
</dbReference>
<dbReference type="InterPro" id="IPR032675">
    <property type="entry name" value="LRR_dom_sf"/>
</dbReference>
<evidence type="ECO:0000256" key="2">
    <source>
        <dbReference type="ARBA" id="ARBA00022729"/>
    </source>
</evidence>
<protein>
    <recommendedName>
        <fullName evidence="6">LRRNT domain-containing protein</fullName>
    </recommendedName>
</protein>
<sequence>MRRMRRAQTMPPCAQLACALLLPPLLFGGGVLAICPPMCSCARGHRAVDCSARGLSLLPDGLQHNIGSLNLSRNRLQDLDGLLSHSGHLRTLDVSHNRLSQLPADLPRALWDVRAAGNRLRQLEKNHTAYQWNLRTLDLSANELERVVFINNTLPALRSLNLSHNRFWTVPTNMPHNLETVDLSHNFLVQILPGSLDRLPRLARFYLHGNRFAAVGGRAFSRLPGLRLLTLYGNPWACEDEERIAALLAWARSTPARVEGCPCHTRPICGGAWPTPTSYDADARDAREASQPPMQAVTSAYPSELGRGTLDDPQTALPSTPAPRTPSTPASTTERPRRSGKPGSGAGVGTGVGVGGARSATAGLTALTPAALALNLLLTVTGLAPI</sequence>
<keyword evidence="1" id="KW-0433">Leucine-rich repeat</keyword>
<evidence type="ECO:0000259" key="6">
    <source>
        <dbReference type="SMART" id="SM00013"/>
    </source>
</evidence>
<evidence type="ECO:0000313" key="7">
    <source>
        <dbReference type="EMBL" id="KAG7470546.1"/>
    </source>
</evidence>
<dbReference type="Gene3D" id="3.80.10.10">
    <property type="entry name" value="Ribonuclease Inhibitor"/>
    <property type="match status" value="2"/>
</dbReference>
<keyword evidence="3" id="KW-0677">Repeat</keyword>
<dbReference type="OrthoDB" id="1574204at2759"/>
<dbReference type="PRINTS" id="PR00019">
    <property type="entry name" value="LEURICHRPT"/>
</dbReference>
<evidence type="ECO:0000256" key="1">
    <source>
        <dbReference type="ARBA" id="ARBA00022614"/>
    </source>
</evidence>
<dbReference type="Pfam" id="PF00560">
    <property type="entry name" value="LRR_1"/>
    <property type="match status" value="1"/>
</dbReference>
<feature type="region of interest" description="Disordered" evidence="4">
    <location>
        <begin position="303"/>
        <end position="352"/>
    </location>
</feature>